<dbReference type="Gene3D" id="1.20.1250.20">
    <property type="entry name" value="MFS general substrate transporter like domains"/>
    <property type="match status" value="1"/>
</dbReference>
<dbReference type="SUPFAM" id="SSF103473">
    <property type="entry name" value="MFS general substrate transporter"/>
    <property type="match status" value="1"/>
</dbReference>
<evidence type="ECO:0000256" key="3">
    <source>
        <dbReference type="ARBA" id="ARBA00022692"/>
    </source>
</evidence>
<name>K2RQ55_MACPH</name>
<dbReference type="InterPro" id="IPR020846">
    <property type="entry name" value="MFS_dom"/>
</dbReference>
<gene>
    <name evidence="7" type="ORF">MPH_05879</name>
</gene>
<evidence type="ECO:0000259" key="6">
    <source>
        <dbReference type="PROSITE" id="PS50850"/>
    </source>
</evidence>
<evidence type="ECO:0000313" key="7">
    <source>
        <dbReference type="EMBL" id="EKG16898.1"/>
    </source>
</evidence>
<dbReference type="PROSITE" id="PS50850">
    <property type="entry name" value="MFS"/>
    <property type="match status" value="1"/>
</dbReference>
<protein>
    <submittedName>
        <fullName evidence="7">General substrate transporter</fullName>
    </submittedName>
</protein>
<dbReference type="AlphaFoldDB" id="K2RQ55"/>
<dbReference type="PANTHER" id="PTHR48022:SF42">
    <property type="entry name" value="MAJOR FACILITATOR SUPERFAMILY (MFS) PROFILE DOMAIN-CONTAINING PROTEIN"/>
    <property type="match status" value="1"/>
</dbReference>
<keyword evidence="3" id="KW-0812">Transmembrane</keyword>
<evidence type="ECO:0000256" key="2">
    <source>
        <dbReference type="ARBA" id="ARBA00010992"/>
    </source>
</evidence>
<organism evidence="7 8">
    <name type="scientific">Macrophomina phaseolina (strain MS6)</name>
    <name type="common">Charcoal rot fungus</name>
    <dbReference type="NCBI Taxonomy" id="1126212"/>
    <lineage>
        <taxon>Eukaryota</taxon>
        <taxon>Fungi</taxon>
        <taxon>Dikarya</taxon>
        <taxon>Ascomycota</taxon>
        <taxon>Pezizomycotina</taxon>
        <taxon>Dothideomycetes</taxon>
        <taxon>Dothideomycetes incertae sedis</taxon>
        <taxon>Botryosphaeriales</taxon>
        <taxon>Botryosphaeriaceae</taxon>
        <taxon>Macrophomina</taxon>
    </lineage>
</organism>
<dbReference type="VEuPathDB" id="FungiDB:MPH_05879"/>
<dbReference type="Pfam" id="PF00083">
    <property type="entry name" value="Sugar_tr"/>
    <property type="match status" value="1"/>
</dbReference>
<proteinExistence type="inferred from homology"/>
<keyword evidence="5" id="KW-0472">Membrane</keyword>
<evidence type="ECO:0000256" key="1">
    <source>
        <dbReference type="ARBA" id="ARBA00004141"/>
    </source>
</evidence>
<keyword evidence="4" id="KW-1133">Transmembrane helix</keyword>
<dbReference type="InterPro" id="IPR005828">
    <property type="entry name" value="MFS_sugar_transport-like"/>
</dbReference>
<dbReference type="STRING" id="1126212.K2RQ55"/>
<dbReference type="GO" id="GO:0005351">
    <property type="term" value="F:carbohydrate:proton symporter activity"/>
    <property type="evidence" value="ECO:0007669"/>
    <property type="project" value="TreeGrafter"/>
</dbReference>
<accession>K2RQ55</accession>
<dbReference type="eggNOG" id="KOG0254">
    <property type="taxonomic scope" value="Eukaryota"/>
</dbReference>
<evidence type="ECO:0000256" key="4">
    <source>
        <dbReference type="ARBA" id="ARBA00022989"/>
    </source>
</evidence>
<dbReference type="PANTHER" id="PTHR48022">
    <property type="entry name" value="PLASTIDIC GLUCOSE TRANSPORTER 4"/>
    <property type="match status" value="1"/>
</dbReference>
<dbReference type="InParanoid" id="K2RQ55"/>
<sequence>MSRYIAEISPPSIRGRLVGFFEIGLQASQMCGFWVNYAVNRTISPQGMRQWQVPLGLQLLPGFIMMILLPLCPETPRWLCKKNRFEEAERVLCHLRQLPASHAYIVHEMHEIREDVMAKINGKALPFKAQCKELFKKGIRNRVGIGLALMM</sequence>
<comment type="similarity">
    <text evidence="2">Belongs to the major facilitator superfamily. Sugar transporter (TC 2.A.1.1) family.</text>
</comment>
<dbReference type="OrthoDB" id="508119at2759"/>
<dbReference type="EMBL" id="AHHD01000259">
    <property type="protein sequence ID" value="EKG16898.1"/>
    <property type="molecule type" value="Genomic_DNA"/>
</dbReference>
<dbReference type="Proteomes" id="UP000007129">
    <property type="component" value="Unassembled WGS sequence"/>
</dbReference>
<comment type="caution">
    <text evidence="7">The sequence shown here is derived from an EMBL/GenBank/DDBJ whole genome shotgun (WGS) entry which is preliminary data.</text>
</comment>
<dbReference type="HOGENOM" id="CLU_1731835_0_0_1"/>
<evidence type="ECO:0000256" key="5">
    <source>
        <dbReference type="ARBA" id="ARBA00023136"/>
    </source>
</evidence>
<dbReference type="GO" id="GO:0016020">
    <property type="term" value="C:membrane"/>
    <property type="evidence" value="ECO:0007669"/>
    <property type="project" value="UniProtKB-SubCell"/>
</dbReference>
<reference evidence="7 8" key="1">
    <citation type="journal article" date="2012" name="BMC Genomics">
        <title>Tools to kill: Genome of one of the most destructive plant pathogenic fungi Macrophomina phaseolina.</title>
        <authorList>
            <person name="Islam M.S."/>
            <person name="Haque M.S."/>
            <person name="Islam M.M."/>
            <person name="Emdad E.M."/>
            <person name="Halim A."/>
            <person name="Hossen Q.M.M."/>
            <person name="Hossain M.Z."/>
            <person name="Ahmed B."/>
            <person name="Rahim S."/>
            <person name="Rahman M.S."/>
            <person name="Alam M.M."/>
            <person name="Hou S."/>
            <person name="Wan X."/>
            <person name="Saito J.A."/>
            <person name="Alam M."/>
        </authorList>
    </citation>
    <scope>NUCLEOTIDE SEQUENCE [LARGE SCALE GENOMIC DNA]</scope>
    <source>
        <strain evidence="7 8">MS6</strain>
    </source>
</reference>
<evidence type="ECO:0000313" key="8">
    <source>
        <dbReference type="Proteomes" id="UP000007129"/>
    </source>
</evidence>
<dbReference type="InterPro" id="IPR036259">
    <property type="entry name" value="MFS_trans_sf"/>
</dbReference>
<dbReference type="InterPro" id="IPR050360">
    <property type="entry name" value="MFS_Sugar_Transporters"/>
</dbReference>
<feature type="domain" description="Major facilitator superfamily (MFS) profile" evidence="6">
    <location>
        <begin position="1"/>
        <end position="151"/>
    </location>
</feature>
<comment type="subcellular location">
    <subcellularLocation>
        <location evidence="1">Membrane</location>
        <topology evidence="1">Multi-pass membrane protein</topology>
    </subcellularLocation>
</comment>